<gene>
    <name evidence="2" type="ORF">GCM10007879_21810</name>
</gene>
<keyword evidence="1" id="KW-0732">Signal</keyword>
<evidence type="ECO:0000313" key="2">
    <source>
        <dbReference type="EMBL" id="GLQ17932.1"/>
    </source>
</evidence>
<evidence type="ECO:0000313" key="3">
    <source>
        <dbReference type="Proteomes" id="UP001161405"/>
    </source>
</evidence>
<feature type="chain" id="PRO_5047401161" evidence="1">
    <location>
        <begin position="33"/>
        <end position="285"/>
    </location>
</feature>
<proteinExistence type="predicted"/>
<evidence type="ECO:0000256" key="1">
    <source>
        <dbReference type="SAM" id="SignalP"/>
    </source>
</evidence>
<dbReference type="Proteomes" id="UP001161405">
    <property type="component" value="Unassembled WGS sequence"/>
</dbReference>
<dbReference type="EMBL" id="BSNI01000002">
    <property type="protein sequence ID" value="GLQ17932.1"/>
    <property type="molecule type" value="Genomic_DNA"/>
</dbReference>
<reference evidence="2" key="2">
    <citation type="submission" date="2023-01" db="EMBL/GenBank/DDBJ databases">
        <title>Draft genome sequence of Maritalea porphyrae strain NBRC 107169.</title>
        <authorList>
            <person name="Sun Q."/>
            <person name="Mori K."/>
        </authorList>
    </citation>
    <scope>NUCLEOTIDE SEQUENCE</scope>
    <source>
        <strain evidence="2">NBRC 107169</strain>
    </source>
</reference>
<keyword evidence="3" id="KW-1185">Reference proteome</keyword>
<feature type="signal peptide" evidence="1">
    <location>
        <begin position="1"/>
        <end position="32"/>
    </location>
</feature>
<sequence>MCGQSASGAKSATSLFKFMALTLLVTALAACARPVGDFGRAQSDVLHDEILPRVGALAADGRKEPVSLFNLTNEEQDMRNRIWRFLVANKAQDWMFDHAVEMQRTRLSKPVDLNFRTDRYYRHLRLMDFASSRGRYLRLSQDVYDDIETIPSAFGSICLVMEIERRREVALSGLYADNTAVKHQVRAREYENKNYITWFARAVDYRYKSYDVALNRLLVETPHEEAHTANEYLNRFAVLVGRAKNGEFCDPFAKESYNHDKDFPLLDSRYSQQSEIKEDEDEFLK</sequence>
<comment type="caution">
    <text evidence="2">The sequence shown here is derived from an EMBL/GenBank/DDBJ whole genome shotgun (WGS) entry which is preliminary data.</text>
</comment>
<reference evidence="2" key="1">
    <citation type="journal article" date="2014" name="Int. J. Syst. Evol. Microbiol.">
        <title>Complete genome of a new Firmicutes species belonging to the dominant human colonic microbiota ('Ruminococcus bicirculans') reveals two chromosomes and a selective capacity to utilize plant glucans.</title>
        <authorList>
            <consortium name="NISC Comparative Sequencing Program"/>
            <person name="Wegmann U."/>
            <person name="Louis P."/>
            <person name="Goesmann A."/>
            <person name="Henrissat B."/>
            <person name="Duncan S.H."/>
            <person name="Flint H.J."/>
        </authorList>
    </citation>
    <scope>NUCLEOTIDE SEQUENCE</scope>
    <source>
        <strain evidence="2">NBRC 107169</strain>
    </source>
</reference>
<protein>
    <submittedName>
        <fullName evidence="2">Uncharacterized protein</fullName>
    </submittedName>
</protein>
<name>A0ABQ5UVC4_9HYPH</name>
<accession>A0ABQ5UVC4</accession>
<organism evidence="2 3">
    <name type="scientific">Maritalea porphyrae</name>
    <dbReference type="NCBI Taxonomy" id="880732"/>
    <lineage>
        <taxon>Bacteria</taxon>
        <taxon>Pseudomonadati</taxon>
        <taxon>Pseudomonadota</taxon>
        <taxon>Alphaproteobacteria</taxon>
        <taxon>Hyphomicrobiales</taxon>
        <taxon>Devosiaceae</taxon>
        <taxon>Maritalea</taxon>
    </lineage>
</organism>